<organism evidence="1 2">
    <name type="scientific">Lindgomyces ingoldianus</name>
    <dbReference type="NCBI Taxonomy" id="673940"/>
    <lineage>
        <taxon>Eukaryota</taxon>
        <taxon>Fungi</taxon>
        <taxon>Dikarya</taxon>
        <taxon>Ascomycota</taxon>
        <taxon>Pezizomycotina</taxon>
        <taxon>Dothideomycetes</taxon>
        <taxon>Pleosporomycetidae</taxon>
        <taxon>Pleosporales</taxon>
        <taxon>Lindgomycetaceae</taxon>
        <taxon>Lindgomyces</taxon>
    </lineage>
</organism>
<sequence length="955" mass="105383">MAQSLICGRRHSVAKQRLNILPRNRSISLTPYPQIVLPPSASCKQASRLPPTGSGLEGLMCTCHPAPSLRQPAPELELGLLNSRPFSTAPSSLQQHFHLQRSCTTAMAKRAHDYAFAVAMPGAIAMDDDDFLLSPQSQLIDFAPGAATPTTSYFTTIKNMIPSVGTVSTFIANGLRRLLRTSTRPQAIRAEPVQRPDGARKKILIDAGLADAPATPTRIAKVANSKAVIAQNNKRFLTKQSESRLQFDCVNVPGAWPSPILSPLDSANGYDNPSPYVPPPPKLLTDYLPSYISPPPSPTKGPQDLFTREFNTVAAAQASAPSPRQSTSGDQVTRQQRLRANGLEAATKSGAPTTKNISPPLNNRIKTLRKNTTSNNKIVPSKHASSSISRKDTPAQAITTKPLENAQHYTITNNRANAKRANEEYRNKRAEWEAERFRQEKAEQKEKERKIYAKEYAVAYDQVVSSAPPLPTFSGEDLGSLPDAPYCEELSELPDAPPRKTVRLADQAHVKHFFQDDRICDGLDSFIVDVVLSPPQDVTLQNYLSLPQLQSLSTDGLSSIPTNTTTQQSPLPKEAASKQSATVGFTGVPQDIFFGSSDDEQSSLLEAEPSLDLIDGIRKGIEQGLAITTTKKDVDQQSDNVKPMKQTKGPQQSTKVPILPSLTVPQLAPLVPIQKPLVAPLCDKWKKELDAAVQKTDYGKISMDLVQHKLNTHDFGTILPDLFNGGSSWWLNDNVINEYLSILVDHIKTKQGYKHRRGGPAPPVHAFPSQWWINVNDDIKKVERWATKKQLGGKQLLDAKLLLFPICEGHHWRLLAIKPKERTIEYLDSLQKPSGQSTTSSRYISKAKEWLRMELGDSYNNAEWRVVQQRSQLQQNGDDCGVFTVLNALALLRDEQPDRVVSEKGMSDARRQMAVTLLLSKTIGELEFMLFIAFTVVNGLVWEGFCTGVWMGSMT</sequence>
<dbReference type="Proteomes" id="UP000799755">
    <property type="component" value="Unassembled WGS sequence"/>
</dbReference>
<keyword evidence="2" id="KW-1185">Reference proteome</keyword>
<protein>
    <submittedName>
        <fullName evidence="1">Uncharacterized protein</fullName>
    </submittedName>
</protein>
<reference evidence="1" key="1">
    <citation type="journal article" date="2020" name="Stud. Mycol.">
        <title>101 Dothideomycetes genomes: a test case for predicting lifestyles and emergence of pathogens.</title>
        <authorList>
            <person name="Haridas S."/>
            <person name="Albert R."/>
            <person name="Binder M."/>
            <person name="Bloem J."/>
            <person name="Labutti K."/>
            <person name="Salamov A."/>
            <person name="Andreopoulos B."/>
            <person name="Baker S."/>
            <person name="Barry K."/>
            <person name="Bills G."/>
            <person name="Bluhm B."/>
            <person name="Cannon C."/>
            <person name="Castanera R."/>
            <person name="Culley D."/>
            <person name="Daum C."/>
            <person name="Ezra D."/>
            <person name="Gonzalez J."/>
            <person name="Henrissat B."/>
            <person name="Kuo A."/>
            <person name="Liang C."/>
            <person name="Lipzen A."/>
            <person name="Lutzoni F."/>
            <person name="Magnuson J."/>
            <person name="Mondo S."/>
            <person name="Nolan M."/>
            <person name="Ohm R."/>
            <person name="Pangilinan J."/>
            <person name="Park H.-J."/>
            <person name="Ramirez L."/>
            <person name="Alfaro M."/>
            <person name="Sun H."/>
            <person name="Tritt A."/>
            <person name="Yoshinaga Y."/>
            <person name="Zwiers L.-H."/>
            <person name="Turgeon B."/>
            <person name="Goodwin S."/>
            <person name="Spatafora J."/>
            <person name="Crous P."/>
            <person name="Grigoriev I."/>
        </authorList>
    </citation>
    <scope>NUCLEOTIDE SEQUENCE</scope>
    <source>
        <strain evidence="1">ATCC 200398</strain>
    </source>
</reference>
<comment type="caution">
    <text evidence="1">The sequence shown here is derived from an EMBL/GenBank/DDBJ whole genome shotgun (WGS) entry which is preliminary data.</text>
</comment>
<evidence type="ECO:0000313" key="1">
    <source>
        <dbReference type="EMBL" id="KAF2473878.1"/>
    </source>
</evidence>
<proteinExistence type="predicted"/>
<name>A0ACB6R3P5_9PLEO</name>
<evidence type="ECO:0000313" key="2">
    <source>
        <dbReference type="Proteomes" id="UP000799755"/>
    </source>
</evidence>
<gene>
    <name evidence="1" type="ORF">BDR25DRAFT_392284</name>
</gene>
<dbReference type="EMBL" id="MU003499">
    <property type="protein sequence ID" value="KAF2473878.1"/>
    <property type="molecule type" value="Genomic_DNA"/>
</dbReference>
<accession>A0ACB6R3P5</accession>